<evidence type="ECO:0000313" key="3">
    <source>
        <dbReference type="EMBL" id="CAB5033491.1"/>
    </source>
</evidence>
<proteinExistence type="predicted"/>
<dbReference type="Gene3D" id="3.20.20.140">
    <property type="entry name" value="Metal-dependent hydrolases"/>
    <property type="match status" value="1"/>
</dbReference>
<name>A0A6J7RXA9_9ZZZZ</name>
<dbReference type="InterPro" id="IPR006680">
    <property type="entry name" value="Amidohydro-rel"/>
</dbReference>
<accession>A0A6J7RXA9</accession>
<evidence type="ECO:0000313" key="2">
    <source>
        <dbReference type="EMBL" id="CAB4892051.1"/>
    </source>
</evidence>
<dbReference type="SUPFAM" id="SSF51556">
    <property type="entry name" value="Metallo-dependent hydrolases"/>
    <property type="match status" value="1"/>
</dbReference>
<reference evidence="3" key="1">
    <citation type="submission" date="2020-05" db="EMBL/GenBank/DDBJ databases">
        <authorList>
            <person name="Chiriac C."/>
            <person name="Salcher M."/>
            <person name="Ghai R."/>
            <person name="Kavagutti S V."/>
        </authorList>
    </citation>
    <scope>NUCLEOTIDE SEQUENCE</scope>
</reference>
<gene>
    <name evidence="2" type="ORF">UFOPK3495_00445</name>
    <name evidence="3" type="ORF">UFOPK4237_00076</name>
</gene>
<feature type="domain" description="Amidohydrolase-related" evidence="1">
    <location>
        <begin position="2"/>
        <end position="53"/>
    </location>
</feature>
<organism evidence="3">
    <name type="scientific">freshwater metagenome</name>
    <dbReference type="NCBI Taxonomy" id="449393"/>
    <lineage>
        <taxon>unclassified sequences</taxon>
        <taxon>metagenomes</taxon>
        <taxon>ecological metagenomes</taxon>
    </lineage>
</organism>
<dbReference type="AlphaFoldDB" id="A0A6J7RXA9"/>
<evidence type="ECO:0000259" key="1">
    <source>
        <dbReference type="Pfam" id="PF04909"/>
    </source>
</evidence>
<sequence length="63" mass="7052">MTGADSLIWGSDYPHLEGTYPHSREVVQRLARDISADDARKVFRDNAAKLFNFDVATIELVTA</sequence>
<dbReference type="InterPro" id="IPR032466">
    <property type="entry name" value="Metal_Hydrolase"/>
</dbReference>
<dbReference type="EMBL" id="CAFBMC010000015">
    <property type="protein sequence ID" value="CAB4892051.1"/>
    <property type="molecule type" value="Genomic_DNA"/>
</dbReference>
<dbReference type="GO" id="GO:0016787">
    <property type="term" value="F:hydrolase activity"/>
    <property type="evidence" value="ECO:0007669"/>
    <property type="project" value="InterPro"/>
</dbReference>
<protein>
    <submittedName>
        <fullName evidence="3">Unannotated protein</fullName>
    </submittedName>
</protein>
<dbReference type="Pfam" id="PF04909">
    <property type="entry name" value="Amidohydro_2"/>
    <property type="match status" value="1"/>
</dbReference>
<dbReference type="EMBL" id="CAFBPZ010000003">
    <property type="protein sequence ID" value="CAB5033491.1"/>
    <property type="molecule type" value="Genomic_DNA"/>
</dbReference>